<proteinExistence type="predicted"/>
<dbReference type="PANTHER" id="PTHR34034">
    <property type="entry name" value="PROTEIN FAM180A-RELATED"/>
    <property type="match status" value="1"/>
</dbReference>
<evidence type="ECO:0000313" key="3">
    <source>
        <dbReference type="Proteomes" id="UP001295444"/>
    </source>
</evidence>
<dbReference type="InterPro" id="IPR029170">
    <property type="entry name" value="FAM180"/>
</dbReference>
<feature type="signal peptide" evidence="1">
    <location>
        <begin position="1"/>
        <end position="17"/>
    </location>
</feature>
<keyword evidence="3" id="KW-1185">Reference proteome</keyword>
<gene>
    <name evidence="2" type="ORF">PECUL_23A036697</name>
</gene>
<evidence type="ECO:0000256" key="1">
    <source>
        <dbReference type="SAM" id="SignalP"/>
    </source>
</evidence>
<reference evidence="2" key="1">
    <citation type="submission" date="2022-03" db="EMBL/GenBank/DDBJ databases">
        <authorList>
            <person name="Alioto T."/>
            <person name="Alioto T."/>
            <person name="Gomez Garrido J."/>
        </authorList>
    </citation>
    <scope>NUCLEOTIDE SEQUENCE</scope>
</reference>
<accession>A0AAD1RR02</accession>
<keyword evidence="1" id="KW-0732">Signal</keyword>
<evidence type="ECO:0000313" key="2">
    <source>
        <dbReference type="EMBL" id="CAH2276615.1"/>
    </source>
</evidence>
<feature type="chain" id="PRO_5042189087" evidence="1">
    <location>
        <begin position="18"/>
        <end position="172"/>
    </location>
</feature>
<organism evidence="2 3">
    <name type="scientific">Pelobates cultripes</name>
    <name type="common">Western spadefoot toad</name>
    <dbReference type="NCBI Taxonomy" id="61616"/>
    <lineage>
        <taxon>Eukaryota</taxon>
        <taxon>Metazoa</taxon>
        <taxon>Chordata</taxon>
        <taxon>Craniata</taxon>
        <taxon>Vertebrata</taxon>
        <taxon>Euteleostomi</taxon>
        <taxon>Amphibia</taxon>
        <taxon>Batrachia</taxon>
        <taxon>Anura</taxon>
        <taxon>Pelobatoidea</taxon>
        <taxon>Pelobatidae</taxon>
        <taxon>Pelobates</taxon>
    </lineage>
</organism>
<dbReference type="Proteomes" id="UP001295444">
    <property type="component" value="Chromosome 03"/>
</dbReference>
<protein>
    <submittedName>
        <fullName evidence="2">Uncharacterized protein</fullName>
    </submittedName>
</protein>
<dbReference type="AlphaFoldDB" id="A0AAD1RR02"/>
<dbReference type="Pfam" id="PF15173">
    <property type="entry name" value="FAM180"/>
    <property type="match status" value="1"/>
</dbReference>
<dbReference type="PANTHER" id="PTHR34034:SF2">
    <property type="entry name" value="PROTEIN FAM180A"/>
    <property type="match status" value="1"/>
</dbReference>
<sequence>MYALSCLLLLLYNYVEANFTSKWQRVVFFPEAQRIRRSSAELLNPVLQTSVSEVELLYEFLLTGVNIDNENRLSLLDPELATLRKATTFDVVCNDVIPKTITDIRRLGAKLIHLQGPMKTVDFERTLLTMAYTAIKISKCRNTDQQKVWLDSFTNLFTALRRDLIFPYNKEG</sequence>
<name>A0AAD1RR02_PELCU</name>
<dbReference type="EMBL" id="OW240914">
    <property type="protein sequence ID" value="CAH2276615.1"/>
    <property type="molecule type" value="Genomic_DNA"/>
</dbReference>